<dbReference type="RefSeq" id="XP_033398970.1">
    <property type="nucleotide sequence ID" value="XM_033541977.1"/>
</dbReference>
<evidence type="ECO:0000256" key="2">
    <source>
        <dbReference type="SAM" id="MobiDB-lite"/>
    </source>
</evidence>
<gene>
    <name evidence="3" type="ORF">K452DRAFT_297021</name>
</gene>
<keyword evidence="1" id="KW-0175">Coiled coil</keyword>
<evidence type="ECO:0000256" key="1">
    <source>
        <dbReference type="SAM" id="Coils"/>
    </source>
</evidence>
<evidence type="ECO:0000313" key="4">
    <source>
        <dbReference type="Proteomes" id="UP000799438"/>
    </source>
</evidence>
<name>A0A6A6BI19_9PEZI</name>
<dbReference type="AlphaFoldDB" id="A0A6A6BI19"/>
<dbReference type="GeneID" id="54299474"/>
<feature type="compositionally biased region" description="Low complexity" evidence="2">
    <location>
        <begin position="69"/>
        <end position="80"/>
    </location>
</feature>
<sequence length="326" mass="34890">MPERSSSTRLAKGLRRTRSTTSSPCRANNSSTTTTTITTTTTTTISANPAPKRPARTAANPNSPTAVPRTSLSRSASSTSVPVITTMRAEEATKPPSPLVRHNSAKSSSSPHQRSPLNDAALAAIDARAQRRVQELERALAAAQAQARRSAAEAERLRVLASTTMSSSAPTSPTTPSSTTNTNTAPLPVPAPAPARKHVPSIFGSPPSPRSTTSSNSSSAGLMGLGSDGGSSTGNETAQLVLEAHRHCAMMEDRLVFQKQIVQLRDRIYAQQKEAARERRAWAVEREGLVREVRERDDRIRALEEQCAKRMHVVRADSMGEEVVGK</sequence>
<dbReference type="EMBL" id="ML995482">
    <property type="protein sequence ID" value="KAF2143258.1"/>
    <property type="molecule type" value="Genomic_DNA"/>
</dbReference>
<proteinExistence type="predicted"/>
<feature type="coiled-coil region" evidence="1">
    <location>
        <begin position="126"/>
        <end position="153"/>
    </location>
</feature>
<dbReference type="Proteomes" id="UP000799438">
    <property type="component" value="Unassembled WGS sequence"/>
</dbReference>
<feature type="compositionally biased region" description="Gly residues" evidence="2">
    <location>
        <begin position="223"/>
        <end position="232"/>
    </location>
</feature>
<accession>A0A6A6BI19</accession>
<evidence type="ECO:0000313" key="3">
    <source>
        <dbReference type="EMBL" id="KAF2143258.1"/>
    </source>
</evidence>
<feature type="region of interest" description="Disordered" evidence="2">
    <location>
        <begin position="1"/>
        <end position="117"/>
    </location>
</feature>
<feature type="compositionally biased region" description="Low complexity" evidence="2">
    <location>
        <begin position="161"/>
        <end position="186"/>
    </location>
</feature>
<protein>
    <submittedName>
        <fullName evidence="3">Uncharacterized protein</fullName>
    </submittedName>
</protein>
<feature type="compositionally biased region" description="Low complexity" evidence="2">
    <location>
        <begin position="32"/>
        <end position="45"/>
    </location>
</feature>
<feature type="region of interest" description="Disordered" evidence="2">
    <location>
        <begin position="161"/>
        <end position="234"/>
    </location>
</feature>
<feature type="compositionally biased region" description="Polar residues" evidence="2">
    <location>
        <begin position="105"/>
        <end position="116"/>
    </location>
</feature>
<feature type="compositionally biased region" description="Low complexity" evidence="2">
    <location>
        <begin position="210"/>
        <end position="222"/>
    </location>
</feature>
<reference evidence="3" key="1">
    <citation type="journal article" date="2020" name="Stud. Mycol.">
        <title>101 Dothideomycetes genomes: a test case for predicting lifestyles and emergence of pathogens.</title>
        <authorList>
            <person name="Haridas S."/>
            <person name="Albert R."/>
            <person name="Binder M."/>
            <person name="Bloem J."/>
            <person name="Labutti K."/>
            <person name="Salamov A."/>
            <person name="Andreopoulos B."/>
            <person name="Baker S."/>
            <person name="Barry K."/>
            <person name="Bills G."/>
            <person name="Bluhm B."/>
            <person name="Cannon C."/>
            <person name="Castanera R."/>
            <person name="Culley D."/>
            <person name="Daum C."/>
            <person name="Ezra D."/>
            <person name="Gonzalez J."/>
            <person name="Henrissat B."/>
            <person name="Kuo A."/>
            <person name="Liang C."/>
            <person name="Lipzen A."/>
            <person name="Lutzoni F."/>
            <person name="Magnuson J."/>
            <person name="Mondo S."/>
            <person name="Nolan M."/>
            <person name="Ohm R."/>
            <person name="Pangilinan J."/>
            <person name="Park H.-J."/>
            <person name="Ramirez L."/>
            <person name="Alfaro M."/>
            <person name="Sun H."/>
            <person name="Tritt A."/>
            <person name="Yoshinaga Y."/>
            <person name="Zwiers L.-H."/>
            <person name="Turgeon B."/>
            <person name="Goodwin S."/>
            <person name="Spatafora J."/>
            <person name="Crous P."/>
            <person name="Grigoriev I."/>
        </authorList>
    </citation>
    <scope>NUCLEOTIDE SEQUENCE</scope>
    <source>
        <strain evidence="3">CBS 121167</strain>
    </source>
</reference>
<organism evidence="3 4">
    <name type="scientific">Aplosporella prunicola CBS 121167</name>
    <dbReference type="NCBI Taxonomy" id="1176127"/>
    <lineage>
        <taxon>Eukaryota</taxon>
        <taxon>Fungi</taxon>
        <taxon>Dikarya</taxon>
        <taxon>Ascomycota</taxon>
        <taxon>Pezizomycotina</taxon>
        <taxon>Dothideomycetes</taxon>
        <taxon>Dothideomycetes incertae sedis</taxon>
        <taxon>Botryosphaeriales</taxon>
        <taxon>Aplosporellaceae</taxon>
        <taxon>Aplosporella</taxon>
    </lineage>
</organism>
<keyword evidence="4" id="KW-1185">Reference proteome</keyword>